<organism evidence="2 3">
    <name type="scientific">Physocladia obscura</name>
    <dbReference type="NCBI Taxonomy" id="109957"/>
    <lineage>
        <taxon>Eukaryota</taxon>
        <taxon>Fungi</taxon>
        <taxon>Fungi incertae sedis</taxon>
        <taxon>Chytridiomycota</taxon>
        <taxon>Chytridiomycota incertae sedis</taxon>
        <taxon>Chytridiomycetes</taxon>
        <taxon>Chytridiales</taxon>
        <taxon>Chytriomycetaceae</taxon>
        <taxon>Physocladia</taxon>
    </lineage>
</organism>
<proteinExistence type="predicted"/>
<feature type="compositionally biased region" description="Polar residues" evidence="1">
    <location>
        <begin position="51"/>
        <end position="66"/>
    </location>
</feature>
<reference evidence="2" key="1">
    <citation type="submission" date="2020-05" db="EMBL/GenBank/DDBJ databases">
        <title>Phylogenomic resolution of chytrid fungi.</title>
        <authorList>
            <person name="Stajich J.E."/>
            <person name="Amses K."/>
            <person name="Simmons R."/>
            <person name="Seto K."/>
            <person name="Myers J."/>
            <person name="Bonds A."/>
            <person name="Quandt C.A."/>
            <person name="Barry K."/>
            <person name="Liu P."/>
            <person name="Grigoriev I."/>
            <person name="Longcore J.E."/>
            <person name="James T.Y."/>
        </authorList>
    </citation>
    <scope>NUCLEOTIDE SEQUENCE</scope>
    <source>
        <strain evidence="2">JEL0513</strain>
    </source>
</reference>
<gene>
    <name evidence="2" type="ORF">HK100_012606</name>
</gene>
<dbReference type="AlphaFoldDB" id="A0AAD5T2B5"/>
<name>A0AAD5T2B5_9FUNG</name>
<evidence type="ECO:0000313" key="3">
    <source>
        <dbReference type="Proteomes" id="UP001211907"/>
    </source>
</evidence>
<keyword evidence="3" id="KW-1185">Reference proteome</keyword>
<comment type="caution">
    <text evidence="2">The sequence shown here is derived from an EMBL/GenBank/DDBJ whole genome shotgun (WGS) entry which is preliminary data.</text>
</comment>
<protein>
    <submittedName>
        <fullName evidence="2">Uncharacterized protein</fullName>
    </submittedName>
</protein>
<dbReference type="EMBL" id="JADGJH010000927">
    <property type="protein sequence ID" value="KAJ3120894.1"/>
    <property type="molecule type" value="Genomic_DNA"/>
</dbReference>
<evidence type="ECO:0000313" key="2">
    <source>
        <dbReference type="EMBL" id="KAJ3120894.1"/>
    </source>
</evidence>
<evidence type="ECO:0000256" key="1">
    <source>
        <dbReference type="SAM" id="MobiDB-lite"/>
    </source>
</evidence>
<sequence length="75" mass="8025">MIPVNEPKTISMVCDDTLGGLTAIDPIKFADEFVRRRKADAANDPAAWAPSTTNGFGASEAQSGFVTVQKKKGRK</sequence>
<dbReference type="Proteomes" id="UP001211907">
    <property type="component" value="Unassembled WGS sequence"/>
</dbReference>
<accession>A0AAD5T2B5</accession>
<feature type="region of interest" description="Disordered" evidence="1">
    <location>
        <begin position="41"/>
        <end position="75"/>
    </location>
</feature>